<keyword evidence="4" id="KW-0946">Virion</keyword>
<dbReference type="InterPro" id="IPR020991">
    <property type="entry name" value="Connector_podovirus"/>
</dbReference>
<dbReference type="EMBL" id="MT144747">
    <property type="protein sequence ID" value="QJH98678.1"/>
    <property type="molecule type" value="Genomic_DNA"/>
</dbReference>
<accession>A0A6M3XL78</accession>
<proteinExistence type="predicted"/>
<gene>
    <name evidence="7" type="ORF">TM448B01363_0010</name>
</gene>
<evidence type="ECO:0000256" key="2">
    <source>
        <dbReference type="ARBA" id="ARBA00022595"/>
    </source>
</evidence>
<dbReference type="GO" id="GO:0044423">
    <property type="term" value="C:virion component"/>
    <property type="evidence" value="ECO:0007669"/>
    <property type="project" value="UniProtKB-KW"/>
</dbReference>
<keyword evidence="3" id="KW-1188">Viral release from host cell</keyword>
<evidence type="ECO:0000256" key="1">
    <source>
        <dbReference type="ARBA" id="ARBA00004328"/>
    </source>
</evidence>
<keyword evidence="2" id="KW-1162">Viral penetration into host cytoplasm</keyword>
<evidence type="ECO:0000256" key="5">
    <source>
        <dbReference type="ARBA" id="ARBA00023219"/>
    </source>
</evidence>
<keyword evidence="6" id="KW-1160">Virus entry into host cell</keyword>
<protein>
    <submittedName>
        <fullName evidence="7">Putative head tail connector protein</fullName>
    </submittedName>
</protein>
<dbReference type="Pfam" id="PF12236">
    <property type="entry name" value="Head-tail_con"/>
    <property type="match status" value="1"/>
</dbReference>
<sequence length="566" mass="64722">MPTVQQLAEKKTPLIGLNKTTAQDKIDRFKELTSARGNFESYWQTLHDYFYLEAQDVNKSYAQGAELDATYLWDSTTLETADVLASGFMNYLTPPTSKWFRLRSKNPKIAENKDVCDFLEDVASEVYYTLNKCNFYDQCFPAFKSSGVYGTSLLLEEEDMEDEARFFNMPLKQAVIVEDARGRVIEYYIEFEYTAFQAATRWGKDALRQELQEELNRRREQKHKFLLFIGKRFKRDVRSEHKSNLPIEALWIDVDGRVIVEEGGYNEFPAMCHRFDKRPFISWGFSPAMKALPFARLLNAVAKTNLRAMMKRTDPPIAIPDNAFIMPFNANPRAINYYKKTIMDAGSKDIFAFANYGDPSFGMNAVEYYAQKVKGLMFNDVFLAFEGITKQMQNPEVFERINEKMTLLGPAVGRWTAEVSNPIIIRTIGILYRRGRLPRVPDEMLDNPAYEIDYVSMLAQAQRRSELNSLVTALTMTGQMANFAPEILDGVDPDKTRDEVWGITGAPVKVLRSDDEIQKIRETRGQKQARAEELMMMQEGAKTVQSAAAADKLLAEATATGRKTLE</sequence>
<dbReference type="AlphaFoldDB" id="A0A6M3XL78"/>
<dbReference type="GO" id="GO:0046718">
    <property type="term" value="P:symbiont entry into host cell"/>
    <property type="evidence" value="ECO:0007669"/>
    <property type="project" value="UniProtKB-KW"/>
</dbReference>
<reference evidence="7" key="1">
    <citation type="submission" date="2020-03" db="EMBL/GenBank/DDBJ databases">
        <title>The deep terrestrial virosphere.</title>
        <authorList>
            <person name="Holmfeldt K."/>
            <person name="Nilsson E."/>
            <person name="Simone D."/>
            <person name="Lopez-Fernandez M."/>
            <person name="Wu X."/>
            <person name="de Brujin I."/>
            <person name="Lundin D."/>
            <person name="Andersson A."/>
            <person name="Bertilsson S."/>
            <person name="Dopson M."/>
        </authorList>
    </citation>
    <scope>NUCLEOTIDE SEQUENCE</scope>
    <source>
        <strain evidence="7">TM448B01363</strain>
    </source>
</reference>
<comment type="subcellular location">
    <subcellularLocation>
        <location evidence="1">Virion</location>
    </subcellularLocation>
</comment>
<keyword evidence="5" id="KW-0231">Viral genome packaging</keyword>
<evidence type="ECO:0000313" key="7">
    <source>
        <dbReference type="EMBL" id="QJH98678.1"/>
    </source>
</evidence>
<evidence type="ECO:0000256" key="4">
    <source>
        <dbReference type="ARBA" id="ARBA00022844"/>
    </source>
</evidence>
<organism evidence="7">
    <name type="scientific">viral metagenome</name>
    <dbReference type="NCBI Taxonomy" id="1070528"/>
    <lineage>
        <taxon>unclassified sequences</taxon>
        <taxon>metagenomes</taxon>
        <taxon>organismal metagenomes</taxon>
    </lineage>
</organism>
<evidence type="ECO:0000256" key="6">
    <source>
        <dbReference type="ARBA" id="ARBA00023296"/>
    </source>
</evidence>
<name>A0A6M3XL78_9ZZZZ</name>
<evidence type="ECO:0000256" key="3">
    <source>
        <dbReference type="ARBA" id="ARBA00022612"/>
    </source>
</evidence>